<dbReference type="GO" id="GO:0022857">
    <property type="term" value="F:transmembrane transporter activity"/>
    <property type="evidence" value="ECO:0007669"/>
    <property type="project" value="InterPro"/>
</dbReference>
<reference evidence="9 10" key="1">
    <citation type="submission" date="2020-08" db="EMBL/GenBank/DDBJ databases">
        <title>Sequencing the genomes of 1000 actinobacteria strains.</title>
        <authorList>
            <person name="Klenk H.-P."/>
        </authorList>
    </citation>
    <scope>NUCLEOTIDE SEQUENCE [LARGE SCALE GENOMIC DNA]</scope>
    <source>
        <strain evidence="9 10">DSM 28796</strain>
    </source>
</reference>
<feature type="transmembrane region" description="Helical" evidence="7">
    <location>
        <begin position="378"/>
        <end position="398"/>
    </location>
</feature>
<dbReference type="InterPro" id="IPR050189">
    <property type="entry name" value="MFS_Efflux_Transporters"/>
</dbReference>
<evidence type="ECO:0000259" key="8">
    <source>
        <dbReference type="PROSITE" id="PS50850"/>
    </source>
</evidence>
<evidence type="ECO:0000313" key="9">
    <source>
        <dbReference type="EMBL" id="MBB5832557.1"/>
    </source>
</evidence>
<dbReference type="PANTHER" id="PTHR43124:SF3">
    <property type="entry name" value="CHLORAMPHENICOL EFFLUX PUMP RV0191"/>
    <property type="match status" value="1"/>
</dbReference>
<keyword evidence="4 7" id="KW-1133">Transmembrane helix</keyword>
<evidence type="ECO:0000256" key="3">
    <source>
        <dbReference type="ARBA" id="ARBA00022692"/>
    </source>
</evidence>
<dbReference type="InterPro" id="IPR020846">
    <property type="entry name" value="MFS_dom"/>
</dbReference>
<feature type="transmembrane region" description="Helical" evidence="7">
    <location>
        <begin position="355"/>
        <end position="372"/>
    </location>
</feature>
<keyword evidence="3 7" id="KW-0812">Transmembrane</keyword>
<feature type="transmembrane region" description="Helical" evidence="7">
    <location>
        <begin position="310"/>
        <end position="334"/>
    </location>
</feature>
<evidence type="ECO:0000313" key="10">
    <source>
        <dbReference type="Proteomes" id="UP000588158"/>
    </source>
</evidence>
<feature type="transmembrane region" description="Helical" evidence="7">
    <location>
        <begin position="284"/>
        <end position="304"/>
    </location>
</feature>
<dbReference type="Gene3D" id="1.20.1250.20">
    <property type="entry name" value="MFS general substrate transporter like domains"/>
    <property type="match status" value="2"/>
</dbReference>
<feature type="domain" description="Major facilitator superfamily (MFS) profile" evidence="8">
    <location>
        <begin position="24"/>
        <end position="405"/>
    </location>
</feature>
<dbReference type="Pfam" id="PF07690">
    <property type="entry name" value="MFS_1"/>
    <property type="match status" value="1"/>
</dbReference>
<dbReference type="PROSITE" id="PS50850">
    <property type="entry name" value="MFS"/>
    <property type="match status" value="1"/>
</dbReference>
<feature type="transmembrane region" description="Helical" evidence="7">
    <location>
        <begin position="21"/>
        <end position="42"/>
    </location>
</feature>
<evidence type="ECO:0000256" key="1">
    <source>
        <dbReference type="ARBA" id="ARBA00004651"/>
    </source>
</evidence>
<feature type="transmembrane region" description="Helical" evidence="7">
    <location>
        <begin position="115"/>
        <end position="136"/>
    </location>
</feature>
<evidence type="ECO:0000256" key="2">
    <source>
        <dbReference type="ARBA" id="ARBA00022475"/>
    </source>
</evidence>
<dbReference type="InterPro" id="IPR036259">
    <property type="entry name" value="MFS_trans_sf"/>
</dbReference>
<name>A0A841AF47_9MICO</name>
<dbReference type="CDD" id="cd17324">
    <property type="entry name" value="MFS_NepI_like"/>
    <property type="match status" value="1"/>
</dbReference>
<keyword evidence="10" id="KW-1185">Reference proteome</keyword>
<dbReference type="RefSeq" id="WP_184325863.1">
    <property type="nucleotide sequence ID" value="NZ_JACHLZ010000001.1"/>
</dbReference>
<keyword evidence="5 7" id="KW-0472">Membrane</keyword>
<comment type="subcellular location">
    <subcellularLocation>
        <location evidence="1">Cell membrane</location>
        <topology evidence="1">Multi-pass membrane protein</topology>
    </subcellularLocation>
</comment>
<protein>
    <submittedName>
        <fullName evidence="9">DHA1 family inner membrane transport protein</fullName>
    </submittedName>
</protein>
<keyword evidence="2" id="KW-1003">Cell membrane</keyword>
<proteinExistence type="predicted"/>
<feature type="transmembrane region" description="Helical" evidence="7">
    <location>
        <begin position="90"/>
        <end position="109"/>
    </location>
</feature>
<feature type="transmembrane region" description="Helical" evidence="7">
    <location>
        <begin position="220"/>
        <end position="243"/>
    </location>
</feature>
<dbReference type="GO" id="GO:0005886">
    <property type="term" value="C:plasma membrane"/>
    <property type="evidence" value="ECO:0007669"/>
    <property type="project" value="UniProtKB-SubCell"/>
</dbReference>
<evidence type="ECO:0000256" key="6">
    <source>
        <dbReference type="SAM" id="MobiDB-lite"/>
    </source>
</evidence>
<dbReference type="InterPro" id="IPR011701">
    <property type="entry name" value="MFS"/>
</dbReference>
<dbReference type="SUPFAM" id="SSF103473">
    <property type="entry name" value="MFS general substrate transporter"/>
    <property type="match status" value="1"/>
</dbReference>
<comment type="caution">
    <text evidence="9">The sequence shown here is derived from an EMBL/GenBank/DDBJ whole genome shotgun (WGS) entry which is preliminary data.</text>
</comment>
<accession>A0A841AF47</accession>
<organism evidence="9 10">
    <name type="scientific">Brachybacterium aquaticum</name>
    <dbReference type="NCBI Taxonomy" id="1432564"/>
    <lineage>
        <taxon>Bacteria</taxon>
        <taxon>Bacillati</taxon>
        <taxon>Actinomycetota</taxon>
        <taxon>Actinomycetes</taxon>
        <taxon>Micrococcales</taxon>
        <taxon>Dermabacteraceae</taxon>
        <taxon>Brachybacterium</taxon>
    </lineage>
</organism>
<dbReference type="EMBL" id="JACHLZ010000001">
    <property type="protein sequence ID" value="MBB5832557.1"/>
    <property type="molecule type" value="Genomic_DNA"/>
</dbReference>
<feature type="transmembrane region" description="Helical" evidence="7">
    <location>
        <begin position="62"/>
        <end position="83"/>
    </location>
</feature>
<sequence length="431" mass="43607">MTTSPGTAPTASSTPLSPGRLRLVILALSFGAFAIGVTEFASMGLLPQIAHDLDVSIPRAGMLISLYALGVVVGAPLVTIAAVRVPRARLLMVLISLIGVGNLLSALAPDFAVLAISRVLSGLPHGAYFGVAALVASRLSPPGRRARSVSLVMLGLTIATMLGVPASTALGQTVGWRAAYWIVVVIAAVTAATIWRLVPEPENSGAAASVRGELSALRRAQVWFGLGIGAIGFGGMFAVYSYIGEIVPGVMGMPERAVPIALFVFGVGMTLGTLIAGRFADWSLYGTLVIGLTGMAITLALFALVAENAIAGMAVLFTIAVTSQFLGPSLQLFLMDASPDAPSLAAALHHSALNIGNSLGAALGAAVLAAGLGLVAPAWTGAVLAVLGLGIVGASYALHRKQVARAGAAQSGAGQENLPTRTPTEEIPVAG</sequence>
<feature type="transmembrane region" description="Helical" evidence="7">
    <location>
        <begin position="178"/>
        <end position="199"/>
    </location>
</feature>
<evidence type="ECO:0000256" key="7">
    <source>
        <dbReference type="SAM" id="Phobius"/>
    </source>
</evidence>
<dbReference type="PANTHER" id="PTHR43124">
    <property type="entry name" value="PURINE EFFLUX PUMP PBUE"/>
    <property type="match status" value="1"/>
</dbReference>
<evidence type="ECO:0000256" key="4">
    <source>
        <dbReference type="ARBA" id="ARBA00022989"/>
    </source>
</evidence>
<feature type="region of interest" description="Disordered" evidence="6">
    <location>
        <begin position="409"/>
        <end position="431"/>
    </location>
</feature>
<gene>
    <name evidence="9" type="ORF">HNR70_002370</name>
</gene>
<feature type="transmembrane region" description="Helical" evidence="7">
    <location>
        <begin position="258"/>
        <end position="277"/>
    </location>
</feature>
<evidence type="ECO:0000256" key="5">
    <source>
        <dbReference type="ARBA" id="ARBA00023136"/>
    </source>
</evidence>
<feature type="transmembrane region" description="Helical" evidence="7">
    <location>
        <begin position="148"/>
        <end position="166"/>
    </location>
</feature>
<dbReference type="Proteomes" id="UP000588158">
    <property type="component" value="Unassembled WGS sequence"/>
</dbReference>
<dbReference type="AlphaFoldDB" id="A0A841AF47"/>